<dbReference type="EMBL" id="FNGS01000001">
    <property type="protein sequence ID" value="SDL26418.1"/>
    <property type="molecule type" value="Genomic_DNA"/>
</dbReference>
<reference evidence="1 2" key="1">
    <citation type="submission" date="2016-10" db="EMBL/GenBank/DDBJ databases">
        <authorList>
            <person name="de Groot N.N."/>
        </authorList>
    </citation>
    <scope>NUCLEOTIDE SEQUENCE [LARGE SCALE GENOMIC DNA]</scope>
    <source>
        <strain evidence="1 2">DSM 21668</strain>
    </source>
</reference>
<proteinExistence type="predicted"/>
<dbReference type="Proteomes" id="UP000198901">
    <property type="component" value="Unassembled WGS sequence"/>
</dbReference>
<dbReference type="OrthoDB" id="956466at2"/>
<gene>
    <name evidence="1" type="ORF">SAMN04488090_0543</name>
</gene>
<evidence type="ECO:0000313" key="1">
    <source>
        <dbReference type="EMBL" id="SDL26418.1"/>
    </source>
</evidence>
<evidence type="ECO:0000313" key="2">
    <source>
        <dbReference type="Proteomes" id="UP000198901"/>
    </source>
</evidence>
<sequence length="152" mass="17562">MKMASWLLWLGCQGIPAWQEATLPIDRKVETALELMHAAPKQPERFRQLFVPSGYVVIQQPNGSETWLPGEQFLLKRRAGVRYRLLSAKVIHFRDIRKDEKGGYTALATVYFDVRTFRNGLPVTNTRTEVRMPVTDTTPDSWRIYELKVKGL</sequence>
<keyword evidence="2" id="KW-1185">Reference proteome</keyword>
<organism evidence="1 2">
    <name type="scientific">Siphonobacter aquaeclarae</name>
    <dbReference type="NCBI Taxonomy" id="563176"/>
    <lineage>
        <taxon>Bacteria</taxon>
        <taxon>Pseudomonadati</taxon>
        <taxon>Bacteroidota</taxon>
        <taxon>Cytophagia</taxon>
        <taxon>Cytophagales</taxon>
        <taxon>Cytophagaceae</taxon>
        <taxon>Siphonobacter</taxon>
    </lineage>
</organism>
<dbReference type="STRING" id="563176.SAMN04488090_0543"/>
<protein>
    <submittedName>
        <fullName evidence="1">Uncharacterized protein</fullName>
    </submittedName>
</protein>
<accession>A0A1G9IMD1</accession>
<dbReference type="AlphaFoldDB" id="A0A1G9IMD1"/>
<name>A0A1G9IMD1_9BACT</name>